<sequence>MIDTIRAAKITLGVKFSYVMVALTIVGCIIMVIKGKQAVKRQETLTSINLEKKAQWREEATQHIC</sequence>
<dbReference type="GO" id="GO:0016020">
    <property type="term" value="C:membrane"/>
    <property type="evidence" value="ECO:0007669"/>
    <property type="project" value="UniProtKB-SubCell"/>
</dbReference>
<reference evidence="6" key="1">
    <citation type="submission" date="2020-03" db="EMBL/GenBank/DDBJ databases">
        <title>Melopsittacus undulatus (budgerigar) genome, bMelUnd1, maternal haplotype with Z.</title>
        <authorList>
            <person name="Gedman G."/>
            <person name="Mountcastle J."/>
            <person name="Haase B."/>
            <person name="Formenti G."/>
            <person name="Wright T."/>
            <person name="Apodaca J."/>
            <person name="Pelan S."/>
            <person name="Chow W."/>
            <person name="Rhie A."/>
            <person name="Howe K."/>
            <person name="Fedrigo O."/>
            <person name="Jarvis E.D."/>
        </authorList>
    </citation>
    <scope>NUCLEOTIDE SEQUENCE [LARGE SCALE GENOMIC DNA]</scope>
</reference>
<dbReference type="Ensembl" id="ENSMUNT00000032792.1">
    <property type="protein sequence ID" value="ENSMUNP00000030295.1"/>
    <property type="gene ID" value="ENSMUNG00000020081.1"/>
</dbReference>
<comment type="similarity">
    <text evidence="2">Belongs to the UPF0389 family.</text>
</comment>
<proteinExistence type="inferred from homology"/>
<dbReference type="PANTHER" id="PTHR13674:SF2">
    <property type="entry name" value="PROTEIN FAM162A"/>
    <property type="match status" value="1"/>
</dbReference>
<dbReference type="InterPro" id="IPR009432">
    <property type="entry name" value="DUF1075"/>
</dbReference>
<dbReference type="Pfam" id="PF06388">
    <property type="entry name" value="DUF1075"/>
    <property type="match status" value="1"/>
</dbReference>
<dbReference type="AlphaFoldDB" id="A0A8V5FTI2"/>
<evidence type="ECO:0000313" key="6">
    <source>
        <dbReference type="Ensembl" id="ENSMUNP00000030295.1"/>
    </source>
</evidence>
<comment type="subcellular location">
    <subcellularLocation>
        <location evidence="1">Membrane</location>
        <topology evidence="1">Single-pass membrane protein</topology>
    </subcellularLocation>
</comment>
<dbReference type="GO" id="GO:0051402">
    <property type="term" value="P:neuron apoptotic process"/>
    <property type="evidence" value="ECO:0007669"/>
    <property type="project" value="TreeGrafter"/>
</dbReference>
<evidence type="ECO:0000313" key="7">
    <source>
        <dbReference type="Proteomes" id="UP000694405"/>
    </source>
</evidence>
<evidence type="ECO:0000256" key="1">
    <source>
        <dbReference type="ARBA" id="ARBA00004167"/>
    </source>
</evidence>
<dbReference type="PROSITE" id="PS51257">
    <property type="entry name" value="PROKAR_LIPOPROTEIN"/>
    <property type="match status" value="1"/>
</dbReference>
<name>A0A8V5FTI2_MELUD</name>
<evidence type="ECO:0000256" key="2">
    <source>
        <dbReference type="ARBA" id="ARBA00007363"/>
    </source>
</evidence>
<reference evidence="6" key="2">
    <citation type="submission" date="2025-08" db="UniProtKB">
        <authorList>
            <consortium name="Ensembl"/>
        </authorList>
    </citation>
    <scope>IDENTIFICATION</scope>
</reference>
<keyword evidence="3" id="KW-0812">Transmembrane</keyword>
<dbReference type="Proteomes" id="UP000694405">
    <property type="component" value="Chromosome 2"/>
</dbReference>
<keyword evidence="7" id="KW-1185">Reference proteome</keyword>
<dbReference type="GO" id="GO:0090200">
    <property type="term" value="P:positive regulation of release of cytochrome c from mitochondria"/>
    <property type="evidence" value="ECO:0007669"/>
    <property type="project" value="TreeGrafter"/>
</dbReference>
<keyword evidence="4" id="KW-1133">Transmembrane helix</keyword>
<organism evidence="6 7">
    <name type="scientific">Melopsittacus undulatus</name>
    <name type="common">Budgerigar</name>
    <name type="synonym">Psittacus undulatus</name>
    <dbReference type="NCBI Taxonomy" id="13146"/>
    <lineage>
        <taxon>Eukaryota</taxon>
        <taxon>Metazoa</taxon>
        <taxon>Chordata</taxon>
        <taxon>Craniata</taxon>
        <taxon>Vertebrata</taxon>
        <taxon>Euteleostomi</taxon>
        <taxon>Archelosauria</taxon>
        <taxon>Archosauria</taxon>
        <taxon>Dinosauria</taxon>
        <taxon>Saurischia</taxon>
        <taxon>Theropoda</taxon>
        <taxon>Coelurosauria</taxon>
        <taxon>Aves</taxon>
        <taxon>Neognathae</taxon>
        <taxon>Neoaves</taxon>
        <taxon>Telluraves</taxon>
        <taxon>Australaves</taxon>
        <taxon>Psittaciformes</taxon>
        <taxon>Psittaculidae</taxon>
        <taxon>Melopsittacus</taxon>
    </lineage>
</organism>
<evidence type="ECO:0000256" key="3">
    <source>
        <dbReference type="ARBA" id="ARBA00022692"/>
    </source>
</evidence>
<protein>
    <submittedName>
        <fullName evidence="6">Uncharacterized protein</fullName>
    </submittedName>
</protein>
<keyword evidence="5" id="KW-0472">Membrane</keyword>
<evidence type="ECO:0000256" key="5">
    <source>
        <dbReference type="ARBA" id="ARBA00023136"/>
    </source>
</evidence>
<evidence type="ECO:0000256" key="4">
    <source>
        <dbReference type="ARBA" id="ARBA00022989"/>
    </source>
</evidence>
<reference evidence="6" key="3">
    <citation type="submission" date="2025-09" db="UniProtKB">
        <authorList>
            <consortium name="Ensembl"/>
        </authorList>
    </citation>
    <scope>IDENTIFICATION</scope>
</reference>
<accession>A0A8V5FTI2</accession>
<dbReference type="GO" id="GO:0071456">
    <property type="term" value="P:cellular response to hypoxia"/>
    <property type="evidence" value="ECO:0007669"/>
    <property type="project" value="TreeGrafter"/>
</dbReference>
<dbReference type="GO" id="GO:0005739">
    <property type="term" value="C:mitochondrion"/>
    <property type="evidence" value="ECO:0007669"/>
    <property type="project" value="TreeGrafter"/>
</dbReference>
<dbReference type="PANTHER" id="PTHR13674">
    <property type="entry name" value="GROWTH AND TRANSFORMATION-DEPENDENT PROTEIN"/>
    <property type="match status" value="1"/>
</dbReference>